<dbReference type="GO" id="GO:0009055">
    <property type="term" value="F:electron transfer activity"/>
    <property type="evidence" value="ECO:0007669"/>
    <property type="project" value="InterPro"/>
</dbReference>
<feature type="domain" description="Cytochrome c" evidence="6">
    <location>
        <begin position="31"/>
        <end position="120"/>
    </location>
</feature>
<dbReference type="EMBL" id="QKZV01000001">
    <property type="protein sequence ID" value="PZX65843.1"/>
    <property type="molecule type" value="Genomic_DNA"/>
</dbReference>
<proteinExistence type="predicted"/>
<evidence type="ECO:0000256" key="4">
    <source>
        <dbReference type="PROSITE-ProRule" id="PRU00433"/>
    </source>
</evidence>
<keyword evidence="2 4" id="KW-0479">Metal-binding</keyword>
<sequence length="140" mass="15326">MIKYLFFVMAIAIVAVAITAFTPAQINDVKASVKRGEKVYTKVCLPCHMADGGGVPNMNPPLIQTSYVLGDKTKLIGIVLHGMNERVPIDGDYYSNNMAPHNDLTDQQIADVLTYVRNSFGNKASAVTPTEVKQARLKKQ</sequence>
<dbReference type="SUPFAM" id="SSF46626">
    <property type="entry name" value="Cytochrome c"/>
    <property type="match status" value="1"/>
</dbReference>
<dbReference type="RefSeq" id="WP_111293293.1">
    <property type="nucleotide sequence ID" value="NZ_QKZV01000001.1"/>
</dbReference>
<name>A0A2W7RYE0_9BACT</name>
<keyword evidence="1 4" id="KW-0349">Heme</keyword>
<evidence type="ECO:0000313" key="7">
    <source>
        <dbReference type="EMBL" id="PZX65843.1"/>
    </source>
</evidence>
<dbReference type="InterPro" id="IPR009056">
    <property type="entry name" value="Cyt_c-like_dom"/>
</dbReference>
<dbReference type="InterPro" id="IPR036909">
    <property type="entry name" value="Cyt_c-like_dom_sf"/>
</dbReference>
<gene>
    <name evidence="7" type="ORF">LX80_00336</name>
</gene>
<evidence type="ECO:0000256" key="5">
    <source>
        <dbReference type="SAM" id="SignalP"/>
    </source>
</evidence>
<protein>
    <submittedName>
        <fullName evidence="7">Mono/diheme cytochrome c family protein</fullName>
    </submittedName>
</protein>
<dbReference type="PANTHER" id="PTHR35008">
    <property type="entry name" value="BLL4482 PROTEIN-RELATED"/>
    <property type="match status" value="1"/>
</dbReference>
<dbReference type="PANTHER" id="PTHR35008:SF8">
    <property type="entry name" value="ALCOHOL DEHYDROGENASE CYTOCHROME C SUBUNIT"/>
    <property type="match status" value="1"/>
</dbReference>
<dbReference type="InterPro" id="IPR051459">
    <property type="entry name" value="Cytochrome_c-type_DH"/>
</dbReference>
<dbReference type="PROSITE" id="PS51007">
    <property type="entry name" value="CYTC"/>
    <property type="match status" value="1"/>
</dbReference>
<comment type="caution">
    <text evidence="7">The sequence shown here is derived from an EMBL/GenBank/DDBJ whole genome shotgun (WGS) entry which is preliminary data.</text>
</comment>
<dbReference type="GO" id="GO:0020037">
    <property type="term" value="F:heme binding"/>
    <property type="evidence" value="ECO:0007669"/>
    <property type="project" value="InterPro"/>
</dbReference>
<dbReference type="GO" id="GO:0046872">
    <property type="term" value="F:metal ion binding"/>
    <property type="evidence" value="ECO:0007669"/>
    <property type="project" value="UniProtKB-KW"/>
</dbReference>
<evidence type="ECO:0000256" key="3">
    <source>
        <dbReference type="ARBA" id="ARBA00023004"/>
    </source>
</evidence>
<reference evidence="7 8" key="1">
    <citation type="submission" date="2018-06" db="EMBL/GenBank/DDBJ databases">
        <title>Genomic Encyclopedia of Archaeal and Bacterial Type Strains, Phase II (KMG-II): from individual species to whole genera.</title>
        <authorList>
            <person name="Goeker M."/>
        </authorList>
    </citation>
    <scope>NUCLEOTIDE SEQUENCE [LARGE SCALE GENOMIC DNA]</scope>
    <source>
        <strain evidence="7 8">DSM 23241</strain>
    </source>
</reference>
<dbReference type="Proteomes" id="UP000249720">
    <property type="component" value="Unassembled WGS sequence"/>
</dbReference>
<dbReference type="AlphaFoldDB" id="A0A2W7RYE0"/>
<evidence type="ECO:0000313" key="8">
    <source>
        <dbReference type="Proteomes" id="UP000249720"/>
    </source>
</evidence>
<keyword evidence="8" id="KW-1185">Reference proteome</keyword>
<evidence type="ECO:0000256" key="1">
    <source>
        <dbReference type="ARBA" id="ARBA00022617"/>
    </source>
</evidence>
<evidence type="ECO:0000259" key="6">
    <source>
        <dbReference type="PROSITE" id="PS51007"/>
    </source>
</evidence>
<accession>A0A2W7RYE0</accession>
<feature type="signal peptide" evidence="5">
    <location>
        <begin position="1"/>
        <end position="26"/>
    </location>
</feature>
<evidence type="ECO:0000256" key="2">
    <source>
        <dbReference type="ARBA" id="ARBA00022723"/>
    </source>
</evidence>
<organism evidence="7 8">
    <name type="scientific">Hydrotalea sandarakina</name>
    <dbReference type="NCBI Taxonomy" id="1004304"/>
    <lineage>
        <taxon>Bacteria</taxon>
        <taxon>Pseudomonadati</taxon>
        <taxon>Bacteroidota</taxon>
        <taxon>Chitinophagia</taxon>
        <taxon>Chitinophagales</taxon>
        <taxon>Chitinophagaceae</taxon>
        <taxon>Hydrotalea</taxon>
    </lineage>
</organism>
<keyword evidence="3 4" id="KW-0408">Iron</keyword>
<dbReference type="Pfam" id="PF00034">
    <property type="entry name" value="Cytochrom_C"/>
    <property type="match status" value="1"/>
</dbReference>
<keyword evidence="5" id="KW-0732">Signal</keyword>
<feature type="chain" id="PRO_5015914771" evidence="5">
    <location>
        <begin position="27"/>
        <end position="140"/>
    </location>
</feature>
<dbReference type="Gene3D" id="1.10.760.10">
    <property type="entry name" value="Cytochrome c-like domain"/>
    <property type="match status" value="1"/>
</dbReference>
<dbReference type="OrthoDB" id="9811395at2"/>